<dbReference type="SUPFAM" id="SSF81383">
    <property type="entry name" value="F-box domain"/>
    <property type="match status" value="1"/>
</dbReference>
<reference evidence="4" key="1">
    <citation type="submission" date="2024-06" db="EMBL/GenBank/DDBJ databases">
        <authorList>
            <person name="Ryan C."/>
        </authorList>
    </citation>
    <scope>NUCLEOTIDE SEQUENCE [LARGE SCALE GENOMIC DNA]</scope>
</reference>
<accession>A0ABC9FN05</accession>
<dbReference type="PANTHER" id="PTHR32133">
    <property type="entry name" value="OS07G0120400 PROTEIN"/>
    <property type="match status" value="1"/>
</dbReference>
<gene>
    <name evidence="3" type="ORF">URODEC1_LOCUS106887</name>
</gene>
<evidence type="ECO:0008006" key="5">
    <source>
        <dbReference type="Google" id="ProtNLM"/>
    </source>
</evidence>
<evidence type="ECO:0000259" key="1">
    <source>
        <dbReference type="Pfam" id="PF00646"/>
    </source>
</evidence>
<dbReference type="InterPro" id="IPR036047">
    <property type="entry name" value="F-box-like_dom_sf"/>
</dbReference>
<reference evidence="3 4" key="2">
    <citation type="submission" date="2024-10" db="EMBL/GenBank/DDBJ databases">
        <authorList>
            <person name="Ryan C."/>
        </authorList>
    </citation>
    <scope>NUCLEOTIDE SEQUENCE [LARGE SCALE GENOMIC DNA]</scope>
</reference>
<dbReference type="InterPro" id="IPR001810">
    <property type="entry name" value="F-box_dom"/>
</dbReference>
<protein>
    <recommendedName>
        <fullName evidence="5">F-box domain-containing protein</fullName>
    </recommendedName>
</protein>
<keyword evidence="4" id="KW-1185">Reference proteome</keyword>
<name>A0ABC9FN05_9POAL</name>
<evidence type="ECO:0000259" key="2">
    <source>
        <dbReference type="Pfam" id="PF23635"/>
    </source>
</evidence>
<proteinExistence type="predicted"/>
<dbReference type="AlphaFoldDB" id="A0ABC9FN05"/>
<sequence>MAAAAPAPAPTLMEELVVEVLLRFPPDDPASLVRAALVSKRWCRLVSGRGFRRRFRERHRAATVLGVLCRMDDHAGLNNGEVSSFVSTGSFRPRRADRRDWVALDARHGRVLLLLCPLQSIPGFVVWDPVTREEWEVPPSTRCPHAWNAALLCAAGGECDHLDCRSGPFLVVVVASIGGRKTYVDLYSSEANAWTEQASVQHTGKNANAVDWLLSAGVLLGNSVYFMLRSHKEILEYNLCTLEISKIQLLPVSDRPNALAITANGRLGFYMIHNTTVYLWLREANPEGDARWARTTVIGLETLLPAGALMDGVRVVGFVDGVSLIFVQTSNELFAIDLKSQQARKMCERHSWYTVIPYESFYTPALRAASTGEEYGVGASRS</sequence>
<dbReference type="InterPro" id="IPR056594">
    <property type="entry name" value="AT5G49610-like_b-prop"/>
</dbReference>
<feature type="domain" description="F-box protein AT5G49610-like beta-propeller" evidence="2">
    <location>
        <begin position="105"/>
        <end position="358"/>
    </location>
</feature>
<organism evidence="3 4">
    <name type="scientific">Urochloa decumbens</name>
    <dbReference type="NCBI Taxonomy" id="240449"/>
    <lineage>
        <taxon>Eukaryota</taxon>
        <taxon>Viridiplantae</taxon>
        <taxon>Streptophyta</taxon>
        <taxon>Embryophyta</taxon>
        <taxon>Tracheophyta</taxon>
        <taxon>Spermatophyta</taxon>
        <taxon>Magnoliopsida</taxon>
        <taxon>Liliopsida</taxon>
        <taxon>Poales</taxon>
        <taxon>Poaceae</taxon>
        <taxon>PACMAD clade</taxon>
        <taxon>Panicoideae</taxon>
        <taxon>Panicodae</taxon>
        <taxon>Paniceae</taxon>
        <taxon>Melinidinae</taxon>
        <taxon>Urochloa</taxon>
    </lineage>
</organism>
<dbReference type="Proteomes" id="UP001497457">
    <property type="component" value="Chromosome 7b"/>
</dbReference>
<dbReference type="EMBL" id="OZ075117">
    <property type="protein sequence ID" value="CAL5077949.1"/>
    <property type="molecule type" value="Genomic_DNA"/>
</dbReference>
<evidence type="ECO:0000313" key="3">
    <source>
        <dbReference type="EMBL" id="CAL5077949.1"/>
    </source>
</evidence>
<feature type="domain" description="F-box" evidence="1">
    <location>
        <begin position="14"/>
        <end position="52"/>
    </location>
</feature>
<evidence type="ECO:0000313" key="4">
    <source>
        <dbReference type="Proteomes" id="UP001497457"/>
    </source>
</evidence>
<dbReference type="Pfam" id="PF23635">
    <property type="entry name" value="Beta-prop_AT5G49610-like"/>
    <property type="match status" value="1"/>
</dbReference>
<dbReference type="PANTHER" id="PTHR32133:SF386">
    <property type="entry name" value="F-BOX DOMAIN-CONTAINING PROTEIN"/>
    <property type="match status" value="1"/>
</dbReference>
<dbReference type="Pfam" id="PF00646">
    <property type="entry name" value="F-box"/>
    <property type="match status" value="1"/>
</dbReference>